<evidence type="ECO:0000313" key="2">
    <source>
        <dbReference type="EMBL" id="CAG9126484.1"/>
    </source>
</evidence>
<protein>
    <submittedName>
        <fullName evidence="2">(diamondback moth) hypothetical protein</fullName>
    </submittedName>
</protein>
<dbReference type="AlphaFoldDB" id="A0A8S4FH48"/>
<dbReference type="EMBL" id="CAJHNJ030000032">
    <property type="protein sequence ID" value="CAG9126484.1"/>
    <property type="molecule type" value="Genomic_DNA"/>
</dbReference>
<reference evidence="2" key="1">
    <citation type="submission" date="2020-11" db="EMBL/GenBank/DDBJ databases">
        <authorList>
            <person name="Whiteford S."/>
        </authorList>
    </citation>
    <scope>NUCLEOTIDE SEQUENCE</scope>
</reference>
<dbReference type="Proteomes" id="UP000653454">
    <property type="component" value="Unassembled WGS sequence"/>
</dbReference>
<feature type="region of interest" description="Disordered" evidence="1">
    <location>
        <begin position="230"/>
        <end position="263"/>
    </location>
</feature>
<gene>
    <name evidence="2" type="ORF">PLXY2_LOCUS8678</name>
</gene>
<comment type="caution">
    <text evidence="2">The sequence shown here is derived from an EMBL/GenBank/DDBJ whole genome shotgun (WGS) entry which is preliminary data.</text>
</comment>
<accession>A0A8S4FH48</accession>
<evidence type="ECO:0000256" key="1">
    <source>
        <dbReference type="SAM" id="MobiDB-lite"/>
    </source>
</evidence>
<evidence type="ECO:0000313" key="3">
    <source>
        <dbReference type="Proteomes" id="UP000653454"/>
    </source>
</evidence>
<organism evidence="2 3">
    <name type="scientific">Plutella xylostella</name>
    <name type="common">Diamondback moth</name>
    <name type="synonym">Plutella maculipennis</name>
    <dbReference type="NCBI Taxonomy" id="51655"/>
    <lineage>
        <taxon>Eukaryota</taxon>
        <taxon>Metazoa</taxon>
        <taxon>Ecdysozoa</taxon>
        <taxon>Arthropoda</taxon>
        <taxon>Hexapoda</taxon>
        <taxon>Insecta</taxon>
        <taxon>Pterygota</taxon>
        <taxon>Neoptera</taxon>
        <taxon>Endopterygota</taxon>
        <taxon>Lepidoptera</taxon>
        <taxon>Glossata</taxon>
        <taxon>Ditrysia</taxon>
        <taxon>Yponomeutoidea</taxon>
        <taxon>Plutellidae</taxon>
        <taxon>Plutella</taxon>
    </lineage>
</organism>
<sequence length="263" mass="28848">MMLKSLRGETRAGGAARRRRRAACQLFSVTRSRAPVCTESKRKRSSTEAPPPQAKLKRYDLTNLPHNQIFDEPPNALYASSQRKCLHSQRRAVPDSAPVNPVPHLETNEMHFDRMVNLASSSVATRERAADPAVAVYVAPELAARYRATCPSGRDEAMLKCHWETLHAGSGTYHCVHCPASQQLDTILAHLHMHDVRLFGCTACPYYHHQQYLVDKHVREKHAGAGSLRVVRGPASTPPAPAPPPPPWTSSPGSAASASSRAC</sequence>
<name>A0A8S4FH48_PLUXY</name>
<feature type="region of interest" description="Disordered" evidence="1">
    <location>
        <begin position="35"/>
        <end position="57"/>
    </location>
</feature>
<feature type="compositionally biased region" description="Low complexity" evidence="1">
    <location>
        <begin position="250"/>
        <end position="263"/>
    </location>
</feature>
<proteinExistence type="predicted"/>
<keyword evidence="3" id="KW-1185">Reference proteome</keyword>
<feature type="compositionally biased region" description="Pro residues" evidence="1">
    <location>
        <begin position="236"/>
        <end position="249"/>
    </location>
</feature>